<dbReference type="InterPro" id="IPR000182">
    <property type="entry name" value="GNAT_dom"/>
</dbReference>
<evidence type="ECO:0000313" key="3">
    <source>
        <dbReference type="Proteomes" id="UP001219630"/>
    </source>
</evidence>
<evidence type="ECO:0000259" key="1">
    <source>
        <dbReference type="PROSITE" id="PS51186"/>
    </source>
</evidence>
<evidence type="ECO:0000313" key="2">
    <source>
        <dbReference type="EMBL" id="WFN56414.1"/>
    </source>
</evidence>
<dbReference type="InterPro" id="IPR051908">
    <property type="entry name" value="Ribosomal_N-acetyltransferase"/>
</dbReference>
<feature type="domain" description="N-acetyltransferase" evidence="1">
    <location>
        <begin position="20"/>
        <end position="177"/>
    </location>
</feature>
<organism evidence="2 3">
    <name type="scientific">Dickeya lacustris</name>
    <dbReference type="NCBI Taxonomy" id="2259638"/>
    <lineage>
        <taxon>Bacteria</taxon>
        <taxon>Pseudomonadati</taxon>
        <taxon>Pseudomonadota</taxon>
        <taxon>Gammaproteobacteria</taxon>
        <taxon>Enterobacterales</taxon>
        <taxon>Pectobacteriaceae</taxon>
        <taxon>Dickeya</taxon>
    </lineage>
</organism>
<dbReference type="PANTHER" id="PTHR43441:SF10">
    <property type="entry name" value="ACETYLTRANSFERASE"/>
    <property type="match status" value="1"/>
</dbReference>
<dbReference type="InterPro" id="IPR016181">
    <property type="entry name" value="Acyl_CoA_acyltransferase"/>
</dbReference>
<dbReference type="Pfam" id="PF13302">
    <property type="entry name" value="Acetyltransf_3"/>
    <property type="match status" value="1"/>
</dbReference>
<proteinExistence type="predicted"/>
<sequence length="187" mass="20910">MFPLLTPRLSIRPFVTADAPMLHEAIHESIESVGRWLPWCSPAYDLGCAQEWINHCDQQRHEGRSFELVITDRNSEHLLGSVAINDINRAYRLGNIGYWVRQSAQQQGVMTEAVKEIAAFGFGTLGLTRLEILAAEQNHASRRVADKVGAQFEGLLRNRIILRDHPVTAAIYSLTPDDIIPLSPPSS</sequence>
<keyword evidence="3" id="KW-1185">Reference proteome</keyword>
<name>A0ABY8G937_9GAMM</name>
<dbReference type="PROSITE" id="PS51186">
    <property type="entry name" value="GNAT"/>
    <property type="match status" value="1"/>
</dbReference>
<dbReference type="Proteomes" id="UP001219630">
    <property type="component" value="Chromosome"/>
</dbReference>
<dbReference type="SUPFAM" id="SSF55729">
    <property type="entry name" value="Acyl-CoA N-acyltransferases (Nat)"/>
    <property type="match status" value="1"/>
</dbReference>
<gene>
    <name evidence="2" type="ORF">O1Q98_03685</name>
</gene>
<protein>
    <submittedName>
        <fullName evidence="2">GNAT family protein</fullName>
    </submittedName>
</protein>
<dbReference type="PANTHER" id="PTHR43441">
    <property type="entry name" value="RIBOSOMAL-PROTEIN-SERINE ACETYLTRANSFERASE"/>
    <property type="match status" value="1"/>
</dbReference>
<reference evidence="2 3" key="1">
    <citation type="submission" date="2022-12" db="EMBL/GenBank/DDBJ databases">
        <title>Complete genome sequencing of Dickeya lacustris type strain LMG30899.</title>
        <authorList>
            <person name="Dobhal S."/>
            <person name="Arizala D."/>
            <person name="Arif M."/>
        </authorList>
    </citation>
    <scope>NUCLEOTIDE SEQUENCE [LARGE SCALE GENOMIC DNA]</scope>
    <source>
        <strain evidence="2 3">LMG30899</strain>
    </source>
</reference>
<dbReference type="EMBL" id="CP114280">
    <property type="protein sequence ID" value="WFN56414.1"/>
    <property type="molecule type" value="Genomic_DNA"/>
</dbReference>
<dbReference type="Gene3D" id="3.40.630.30">
    <property type="match status" value="1"/>
</dbReference>
<accession>A0ABY8G937</accession>
<dbReference type="RefSeq" id="WP_125259145.1">
    <property type="nucleotide sequence ID" value="NZ_CP114280.1"/>
</dbReference>